<name>A0A5B7ZP58_9GAMM</name>
<accession>A0A5B7ZP58</accession>
<proteinExistence type="predicted"/>
<protein>
    <submittedName>
        <fullName evidence="1">Uncharacterized protein</fullName>
    </submittedName>
</protein>
<evidence type="ECO:0000313" key="2">
    <source>
        <dbReference type="Proteomes" id="UP000308149"/>
    </source>
</evidence>
<dbReference type="Proteomes" id="UP000308149">
    <property type="component" value="Chromosome"/>
</dbReference>
<evidence type="ECO:0000313" key="1">
    <source>
        <dbReference type="EMBL" id="QDA56519.1"/>
    </source>
</evidence>
<organism evidence="1 2">
    <name type="scientific">Thermomonas aquatica</name>
    <dbReference type="NCBI Taxonomy" id="2202149"/>
    <lineage>
        <taxon>Bacteria</taxon>
        <taxon>Pseudomonadati</taxon>
        <taxon>Pseudomonadota</taxon>
        <taxon>Gammaproteobacteria</taxon>
        <taxon>Lysobacterales</taxon>
        <taxon>Lysobacteraceae</taxon>
        <taxon>Thermomonas</taxon>
    </lineage>
</organism>
<dbReference type="AlphaFoldDB" id="A0A5B7ZP58"/>
<gene>
    <name evidence="1" type="ORF">FHQ07_03915</name>
</gene>
<dbReference type="KEGG" id="thes:FHQ07_03915"/>
<keyword evidence="2" id="KW-1185">Reference proteome</keyword>
<dbReference type="RefSeq" id="WP_139715457.1">
    <property type="nucleotide sequence ID" value="NZ_CP040871.1"/>
</dbReference>
<sequence length="116" mass="12464">MKNIAIISLVVACTGCVSSSELRTKTPTVVVTSTKEARAVAACITEAWEKGGVFGMTMPIENKFLADGYSVVYKNGQTVQLMADVHELESGSTTKYYKVSMVAGVSKFEKAVKDCQ</sequence>
<dbReference type="EMBL" id="CP040871">
    <property type="protein sequence ID" value="QDA56519.1"/>
    <property type="molecule type" value="Genomic_DNA"/>
</dbReference>
<reference evidence="1 2" key="1">
    <citation type="submission" date="2019-06" db="EMBL/GenBank/DDBJ databases">
        <title>Thermomonas aquatica sp. nov., isolated from an industrial wastewater treatment plant.</title>
        <authorList>
            <person name="Jeon J.H."/>
            <person name="Park D.-S."/>
        </authorList>
    </citation>
    <scope>NUCLEOTIDE SEQUENCE [LARGE SCALE GENOMIC DNA]</scope>
    <source>
        <strain evidence="1 2">SY21</strain>
    </source>
</reference>